<evidence type="ECO:0000259" key="6">
    <source>
        <dbReference type="PROSITE" id="PS51733"/>
    </source>
</evidence>
<reference evidence="7 8" key="1">
    <citation type="journal article" date="2018" name="Mol. Biol. Evol.">
        <title>Broad Genomic Sampling Reveals a Smut Pathogenic Ancestry of the Fungal Clade Ustilaginomycotina.</title>
        <authorList>
            <person name="Kijpornyongpan T."/>
            <person name="Mondo S.J."/>
            <person name="Barry K."/>
            <person name="Sandor L."/>
            <person name="Lee J."/>
            <person name="Lipzen A."/>
            <person name="Pangilinan J."/>
            <person name="LaButti K."/>
            <person name="Hainaut M."/>
            <person name="Henrissat B."/>
            <person name="Grigoriev I.V."/>
            <person name="Spatafora J.W."/>
            <person name="Aime M.C."/>
        </authorList>
    </citation>
    <scope>NUCLEOTIDE SEQUENCE [LARGE SCALE GENOMIC DNA]</scope>
    <source>
        <strain evidence="7 8">MCA 3882</strain>
    </source>
</reference>
<evidence type="ECO:0000256" key="2">
    <source>
        <dbReference type="ARBA" id="ARBA00007907"/>
    </source>
</evidence>
<dbReference type="AlphaFoldDB" id="A0A316V597"/>
<protein>
    <recommendedName>
        <fullName evidence="3">lipoyl(octanoyl) transferase</fullName>
        <ecNumber evidence="3">2.3.1.181</ecNumber>
    </recommendedName>
</protein>
<keyword evidence="8" id="KW-1185">Reference proteome</keyword>
<evidence type="ECO:0000256" key="1">
    <source>
        <dbReference type="ARBA" id="ARBA00004821"/>
    </source>
</evidence>
<dbReference type="UniPathway" id="UPA00538">
    <property type="reaction ID" value="UER00592"/>
</dbReference>
<dbReference type="PANTHER" id="PTHR10993">
    <property type="entry name" value="OCTANOYLTRANSFERASE"/>
    <property type="match status" value="1"/>
</dbReference>
<dbReference type="EC" id="2.3.1.181" evidence="3"/>
<evidence type="ECO:0000313" key="8">
    <source>
        <dbReference type="Proteomes" id="UP000245771"/>
    </source>
</evidence>
<keyword evidence="5" id="KW-0012">Acyltransferase</keyword>
<dbReference type="GeneID" id="37021153"/>
<dbReference type="SUPFAM" id="SSF55681">
    <property type="entry name" value="Class II aaRS and biotin synthetases"/>
    <property type="match status" value="1"/>
</dbReference>
<name>A0A316V597_9BASI</name>
<evidence type="ECO:0000256" key="5">
    <source>
        <dbReference type="ARBA" id="ARBA00023315"/>
    </source>
</evidence>
<dbReference type="PANTHER" id="PTHR10993:SF7">
    <property type="entry name" value="LIPOYLTRANSFERASE 2, MITOCHONDRIAL-RELATED"/>
    <property type="match status" value="1"/>
</dbReference>
<accession>A0A316V597</accession>
<dbReference type="GO" id="GO:0033819">
    <property type="term" value="F:lipoyl(octanoyl) transferase activity"/>
    <property type="evidence" value="ECO:0007669"/>
    <property type="project" value="UniProtKB-EC"/>
</dbReference>
<dbReference type="RefSeq" id="XP_025352934.1">
    <property type="nucleotide sequence ID" value="XM_025499372.1"/>
</dbReference>
<gene>
    <name evidence="7" type="ORF">FA14DRAFT_161984</name>
</gene>
<dbReference type="PROSITE" id="PS01313">
    <property type="entry name" value="LIPB"/>
    <property type="match status" value="1"/>
</dbReference>
<dbReference type="InterPro" id="IPR045864">
    <property type="entry name" value="aa-tRNA-synth_II/BPL/LPL"/>
</dbReference>
<dbReference type="STRING" id="1280837.A0A316V597"/>
<dbReference type="GO" id="GO:0009249">
    <property type="term" value="P:protein lipoylation"/>
    <property type="evidence" value="ECO:0007669"/>
    <property type="project" value="InterPro"/>
</dbReference>
<dbReference type="InterPro" id="IPR000544">
    <property type="entry name" value="Octanoyltransferase"/>
</dbReference>
<evidence type="ECO:0000313" key="7">
    <source>
        <dbReference type="EMBL" id="PWN32632.1"/>
    </source>
</evidence>
<dbReference type="InterPro" id="IPR020605">
    <property type="entry name" value="Octanoyltransferase_CS"/>
</dbReference>
<evidence type="ECO:0000256" key="4">
    <source>
        <dbReference type="ARBA" id="ARBA00022679"/>
    </source>
</evidence>
<sequence>MAASSSALRTQLGAIKWIHIPHQVPYLHGLALQERIVEKRLQAKQLLEEQPSASPSVRSAGNESLPKQVQEAQKVAWEDYLLLQEHTPVYTEGRRKGAKNAIGDDEEGKRLRALGADYIVAQRGGLITFHGPGQIVGYPILDISRMNNLSTRCYVDKMQTCFRDLLQDKFQIQTVSPPDEATGVWTDEMHKILSIGIQVRQRITSHGFALNVKAQPLLSWFKHIVACGIVGKHMTSIERQLALRIQEEEQARPDREAAPQSEKRMENADFAEIEPGLQLGPESVLDVQKVSGLVAQQIGKTYQRDMQPAADGDFRFEADSNGVIDKIWFAGEEVHPMTSV</sequence>
<dbReference type="PROSITE" id="PS51733">
    <property type="entry name" value="BPL_LPL_CATALYTIC"/>
    <property type="match status" value="1"/>
</dbReference>
<dbReference type="InterPro" id="IPR004143">
    <property type="entry name" value="BPL_LPL_catalytic"/>
</dbReference>
<evidence type="ECO:0000256" key="3">
    <source>
        <dbReference type="ARBA" id="ARBA00012334"/>
    </source>
</evidence>
<comment type="similarity">
    <text evidence="2">Belongs to the LipB family.</text>
</comment>
<dbReference type="NCBIfam" id="TIGR00214">
    <property type="entry name" value="lipB"/>
    <property type="match status" value="1"/>
</dbReference>
<dbReference type="Proteomes" id="UP000245771">
    <property type="component" value="Unassembled WGS sequence"/>
</dbReference>
<dbReference type="EMBL" id="KZ819605">
    <property type="protein sequence ID" value="PWN32632.1"/>
    <property type="molecule type" value="Genomic_DNA"/>
</dbReference>
<dbReference type="OrthoDB" id="19908at2759"/>
<proteinExistence type="inferred from homology"/>
<feature type="domain" description="BPL/LPL catalytic" evidence="6">
    <location>
        <begin position="75"/>
        <end position="267"/>
    </location>
</feature>
<dbReference type="Pfam" id="PF21948">
    <property type="entry name" value="LplA-B_cat"/>
    <property type="match status" value="1"/>
</dbReference>
<organism evidence="7 8">
    <name type="scientific">Meira miltonrushii</name>
    <dbReference type="NCBI Taxonomy" id="1280837"/>
    <lineage>
        <taxon>Eukaryota</taxon>
        <taxon>Fungi</taxon>
        <taxon>Dikarya</taxon>
        <taxon>Basidiomycota</taxon>
        <taxon>Ustilaginomycotina</taxon>
        <taxon>Exobasidiomycetes</taxon>
        <taxon>Exobasidiales</taxon>
        <taxon>Brachybasidiaceae</taxon>
        <taxon>Meira</taxon>
    </lineage>
</organism>
<dbReference type="FunCoup" id="A0A316V597">
    <property type="interactions" value="502"/>
</dbReference>
<dbReference type="InParanoid" id="A0A316V597"/>
<comment type="pathway">
    <text evidence="1">Protein modification; protein lipoylation via endogenous pathway; protein N(6)-(lipoyl)lysine from octanoyl-[acyl-carrier-protein]: step 1/2.</text>
</comment>
<dbReference type="Gene3D" id="3.30.930.10">
    <property type="entry name" value="Bira Bifunctional Protein, Domain 2"/>
    <property type="match status" value="1"/>
</dbReference>
<keyword evidence="4 7" id="KW-0808">Transferase</keyword>